<proteinExistence type="predicted"/>
<organism evidence="2 3">
    <name type="scientific">Dibothriocephalus latus</name>
    <name type="common">Fish tapeworm</name>
    <name type="synonym">Diphyllobothrium latum</name>
    <dbReference type="NCBI Taxonomy" id="60516"/>
    <lineage>
        <taxon>Eukaryota</taxon>
        <taxon>Metazoa</taxon>
        <taxon>Spiralia</taxon>
        <taxon>Lophotrochozoa</taxon>
        <taxon>Platyhelminthes</taxon>
        <taxon>Cestoda</taxon>
        <taxon>Eucestoda</taxon>
        <taxon>Diphyllobothriidea</taxon>
        <taxon>Diphyllobothriidae</taxon>
        <taxon>Dibothriocephalus</taxon>
    </lineage>
</organism>
<feature type="region of interest" description="Disordered" evidence="1">
    <location>
        <begin position="76"/>
        <end position="114"/>
    </location>
</feature>
<reference evidence="2 3" key="1">
    <citation type="submission" date="2018-11" db="EMBL/GenBank/DDBJ databases">
        <authorList>
            <consortium name="Pathogen Informatics"/>
        </authorList>
    </citation>
    <scope>NUCLEOTIDE SEQUENCE [LARGE SCALE GENOMIC DNA]</scope>
</reference>
<evidence type="ECO:0000313" key="3">
    <source>
        <dbReference type="Proteomes" id="UP000281553"/>
    </source>
</evidence>
<dbReference type="AlphaFoldDB" id="A0A3P7R3N7"/>
<dbReference type="EMBL" id="UYRU01087797">
    <property type="protein sequence ID" value="VDN35839.1"/>
    <property type="molecule type" value="Genomic_DNA"/>
</dbReference>
<evidence type="ECO:0000313" key="2">
    <source>
        <dbReference type="EMBL" id="VDN35839.1"/>
    </source>
</evidence>
<gene>
    <name evidence="2" type="ORF">DILT_LOCUS16882</name>
</gene>
<evidence type="ECO:0000256" key="1">
    <source>
        <dbReference type="SAM" id="MobiDB-lite"/>
    </source>
</evidence>
<keyword evidence="3" id="KW-1185">Reference proteome</keyword>
<name>A0A3P7R3N7_DIBLA</name>
<dbReference type="OrthoDB" id="10062030at2759"/>
<dbReference type="Proteomes" id="UP000281553">
    <property type="component" value="Unassembled WGS sequence"/>
</dbReference>
<sequence>MMVYQVTVHSSAGYFPFFLLTGRHPRFPSDSSHPPHRPDGSSPDMYAFELQETSRLADNLACSHLETSYARQKIYLGQQVNNNPPAPDDDVLHRRPTPTMGYPPSSPANGRGRSLSFKSFPLNLYD</sequence>
<accession>A0A3P7R3N7</accession>
<protein>
    <submittedName>
        <fullName evidence="2">Uncharacterized protein</fullName>
    </submittedName>
</protein>